<feature type="compositionally biased region" description="Polar residues" evidence="1">
    <location>
        <begin position="1"/>
        <end position="74"/>
    </location>
</feature>
<evidence type="ECO:0000313" key="2">
    <source>
        <dbReference type="EMBL" id="PMD23536.1"/>
    </source>
</evidence>
<keyword evidence="3" id="KW-1185">Reference proteome</keyword>
<organism evidence="2 3">
    <name type="scientific">Hyaloscypha hepaticicola</name>
    <dbReference type="NCBI Taxonomy" id="2082293"/>
    <lineage>
        <taxon>Eukaryota</taxon>
        <taxon>Fungi</taxon>
        <taxon>Dikarya</taxon>
        <taxon>Ascomycota</taxon>
        <taxon>Pezizomycotina</taxon>
        <taxon>Leotiomycetes</taxon>
        <taxon>Helotiales</taxon>
        <taxon>Hyaloscyphaceae</taxon>
        <taxon>Hyaloscypha</taxon>
    </lineage>
</organism>
<dbReference type="OrthoDB" id="3597533at2759"/>
<feature type="region of interest" description="Disordered" evidence="1">
    <location>
        <begin position="1"/>
        <end position="154"/>
    </location>
</feature>
<feature type="compositionally biased region" description="Basic and acidic residues" evidence="1">
    <location>
        <begin position="286"/>
        <end position="295"/>
    </location>
</feature>
<reference evidence="2 3" key="1">
    <citation type="submission" date="2016-05" db="EMBL/GenBank/DDBJ databases">
        <title>A degradative enzymes factory behind the ericoid mycorrhizal symbiosis.</title>
        <authorList>
            <consortium name="DOE Joint Genome Institute"/>
            <person name="Martino E."/>
            <person name="Morin E."/>
            <person name="Grelet G."/>
            <person name="Kuo A."/>
            <person name="Kohler A."/>
            <person name="Daghino S."/>
            <person name="Barry K."/>
            <person name="Choi C."/>
            <person name="Cichocki N."/>
            <person name="Clum A."/>
            <person name="Copeland A."/>
            <person name="Hainaut M."/>
            <person name="Haridas S."/>
            <person name="Labutti K."/>
            <person name="Lindquist E."/>
            <person name="Lipzen A."/>
            <person name="Khouja H.-R."/>
            <person name="Murat C."/>
            <person name="Ohm R."/>
            <person name="Olson A."/>
            <person name="Spatafora J."/>
            <person name="Veneault-Fourrey C."/>
            <person name="Henrissat B."/>
            <person name="Grigoriev I."/>
            <person name="Martin F."/>
            <person name="Perotto S."/>
        </authorList>
    </citation>
    <scope>NUCLEOTIDE SEQUENCE [LARGE SCALE GENOMIC DNA]</scope>
    <source>
        <strain evidence="2 3">UAMH 7357</strain>
    </source>
</reference>
<dbReference type="AlphaFoldDB" id="A0A2J6QBA8"/>
<feature type="compositionally biased region" description="Polar residues" evidence="1">
    <location>
        <begin position="273"/>
        <end position="285"/>
    </location>
</feature>
<evidence type="ECO:0000256" key="1">
    <source>
        <dbReference type="SAM" id="MobiDB-lite"/>
    </source>
</evidence>
<protein>
    <submittedName>
        <fullName evidence="2">Uncharacterized protein</fullName>
    </submittedName>
</protein>
<name>A0A2J6QBA8_9HELO</name>
<sequence>MRTNYTKPSPRASNASSKSKLDTKQNAAITTPTKTRQSFAAKQQQPRIGPQTPKSTVTANSKPSPTRSSISGVSQRREIRTRQSKLNVRTKSERSPVRISPIRSVAGSNKQQQPLPGAEHKPATTEERGRTLSRPADKESTKLSREHREASSKIEELYRAKSLERKQENLREFGALQDTPSAKARTLPHANVAQRTDIEDEKGRTLSKVAAMRQKFEAVAPAQLPFPAVLPSLPKPLFSNISPFSNNRKTMSKAVAPAPHYPVFLPPSDSERSISVSPKTVQGSLTDRKRSERPLQDAPEIPPPLATTRKQKTKGTGTITDRIKLFENIEEAKKPDCEKKSNYARRIRISMQSLFERKSDEVEERGLDDQEVKDIMNNFQDNELLLPKTVKRNAFSGTWKTFAGAPLSVTDGTMSEKGIGSLIGEGVTVMIVKEAECGLKQPKPIRVTEMKRMMLLCRERVGSIIGKEKSRAVQQFTKL</sequence>
<feature type="compositionally biased region" description="Basic and acidic residues" evidence="1">
    <location>
        <begin position="118"/>
        <end position="154"/>
    </location>
</feature>
<dbReference type="EMBL" id="KZ613474">
    <property type="protein sequence ID" value="PMD23536.1"/>
    <property type="molecule type" value="Genomic_DNA"/>
</dbReference>
<evidence type="ECO:0000313" key="3">
    <source>
        <dbReference type="Proteomes" id="UP000235672"/>
    </source>
</evidence>
<feature type="region of interest" description="Disordered" evidence="1">
    <location>
        <begin position="173"/>
        <end position="199"/>
    </location>
</feature>
<proteinExistence type="predicted"/>
<accession>A0A2J6QBA8</accession>
<feature type="region of interest" description="Disordered" evidence="1">
    <location>
        <begin position="266"/>
        <end position="318"/>
    </location>
</feature>
<dbReference type="Proteomes" id="UP000235672">
    <property type="component" value="Unassembled WGS sequence"/>
</dbReference>
<gene>
    <name evidence="2" type="ORF">NA56DRAFT_40622</name>
</gene>